<dbReference type="RefSeq" id="XP_002910992.1">
    <property type="nucleotide sequence ID" value="XM_002910946.1"/>
</dbReference>
<dbReference type="STRING" id="240176.D6RN21"/>
<dbReference type="EMBL" id="AACS02000006">
    <property type="protein sequence ID" value="EFI27498.1"/>
    <property type="molecule type" value="Genomic_DNA"/>
</dbReference>
<dbReference type="HOGENOM" id="CLU_1001213_0_0_1"/>
<dbReference type="AlphaFoldDB" id="D6RN21"/>
<protein>
    <recommendedName>
        <fullName evidence="1">NYN domain-containing protein</fullName>
    </recommendedName>
</protein>
<comment type="caution">
    <text evidence="2">The sequence shown here is derived from an EMBL/GenBank/DDBJ whole genome shotgun (WGS) entry which is preliminary data.</text>
</comment>
<dbReference type="GO" id="GO:0004540">
    <property type="term" value="F:RNA nuclease activity"/>
    <property type="evidence" value="ECO:0007669"/>
    <property type="project" value="InterPro"/>
</dbReference>
<dbReference type="PANTHER" id="PTHR14379">
    <property type="entry name" value="LIMKAIN B LKAP"/>
    <property type="match status" value="1"/>
</dbReference>
<dbReference type="GeneID" id="9378463"/>
<accession>D6RN21</accession>
<dbReference type="OrthoDB" id="549353at2759"/>
<evidence type="ECO:0000313" key="3">
    <source>
        <dbReference type="Proteomes" id="UP000001861"/>
    </source>
</evidence>
<dbReference type="VEuPathDB" id="FungiDB:CC1G_15533"/>
<dbReference type="GO" id="GO:0005777">
    <property type="term" value="C:peroxisome"/>
    <property type="evidence" value="ECO:0007669"/>
    <property type="project" value="InterPro"/>
</dbReference>
<dbReference type="CDD" id="cd10910">
    <property type="entry name" value="PIN_limkain_b1_N_like"/>
    <property type="match status" value="1"/>
</dbReference>
<dbReference type="Pfam" id="PF01936">
    <property type="entry name" value="NYN"/>
    <property type="match status" value="1"/>
</dbReference>
<reference evidence="2 3" key="1">
    <citation type="journal article" date="2010" name="Proc. Natl. Acad. Sci. U.S.A.">
        <title>Insights into evolution of multicellular fungi from the assembled chromosomes of the mushroom Coprinopsis cinerea (Coprinus cinereus).</title>
        <authorList>
            <person name="Stajich J.E."/>
            <person name="Wilke S.K."/>
            <person name="Ahren D."/>
            <person name="Au C.H."/>
            <person name="Birren B.W."/>
            <person name="Borodovsky M."/>
            <person name="Burns C."/>
            <person name="Canback B."/>
            <person name="Casselton L.A."/>
            <person name="Cheng C.K."/>
            <person name="Deng J."/>
            <person name="Dietrich F.S."/>
            <person name="Fargo D.C."/>
            <person name="Farman M.L."/>
            <person name="Gathman A.C."/>
            <person name="Goldberg J."/>
            <person name="Guigo R."/>
            <person name="Hoegger P.J."/>
            <person name="Hooker J.B."/>
            <person name="Huggins A."/>
            <person name="James T.Y."/>
            <person name="Kamada T."/>
            <person name="Kilaru S."/>
            <person name="Kodira C."/>
            <person name="Kues U."/>
            <person name="Kupfer D."/>
            <person name="Kwan H.S."/>
            <person name="Lomsadze A."/>
            <person name="Li W."/>
            <person name="Lilly W.W."/>
            <person name="Ma L.J."/>
            <person name="Mackey A.J."/>
            <person name="Manning G."/>
            <person name="Martin F."/>
            <person name="Muraguchi H."/>
            <person name="Natvig D.O."/>
            <person name="Palmerini H."/>
            <person name="Ramesh M.A."/>
            <person name="Rehmeyer C.J."/>
            <person name="Roe B.A."/>
            <person name="Shenoy N."/>
            <person name="Stanke M."/>
            <person name="Ter-Hovhannisyan V."/>
            <person name="Tunlid A."/>
            <person name="Velagapudi R."/>
            <person name="Vision T.J."/>
            <person name="Zeng Q."/>
            <person name="Zolan M.E."/>
            <person name="Pukkila P.J."/>
        </authorList>
    </citation>
    <scope>NUCLEOTIDE SEQUENCE [LARGE SCALE GENOMIC DNA]</scope>
    <source>
        <strain evidence="3">Okayama-7 / 130 / ATCC MYA-4618 / FGSC 9003</strain>
    </source>
</reference>
<dbReference type="InterPro" id="IPR024768">
    <property type="entry name" value="Marf1"/>
</dbReference>
<dbReference type="InterPro" id="IPR021139">
    <property type="entry name" value="NYN"/>
</dbReference>
<proteinExistence type="predicted"/>
<evidence type="ECO:0000259" key="1">
    <source>
        <dbReference type="Pfam" id="PF01936"/>
    </source>
</evidence>
<name>D6RN21_COPC7</name>
<gene>
    <name evidence="2" type="ORF">CC1G_15533</name>
</gene>
<dbReference type="GO" id="GO:0010468">
    <property type="term" value="P:regulation of gene expression"/>
    <property type="evidence" value="ECO:0007669"/>
    <property type="project" value="InterPro"/>
</dbReference>
<dbReference type="InParanoid" id="D6RN21"/>
<keyword evidence="3" id="KW-1185">Reference proteome</keyword>
<dbReference type="KEGG" id="cci:CC1G_15533"/>
<sequence>MERCYVSTVPSPYCPAQVPKVVNIFWDTEACKIPLHTTGYAVTSAITQKVQDSGVVTLFKAYLGEEEFSAEHRAIRSELQLSGVSLTYCSRPTGERPQNMQRMVVDVLAACIQPSPLTLVIIMKGCIDISYLLSQLLARSHQIVLITAGKMHPNNLRFNCKLKGQFRWTSEIISDLPFRPAIIDREASIPAEAPSKDAFDPLVACLKAAKKQGIKAMPAGDISLKLHKDAEKRAAIFAKAGVKKLMPYLSAAVKSKVVTEEWKRATKGKASVRYVSLA</sequence>
<dbReference type="GO" id="GO:1905762">
    <property type="term" value="F:CCR4-NOT complex binding"/>
    <property type="evidence" value="ECO:0007669"/>
    <property type="project" value="TreeGrafter"/>
</dbReference>
<evidence type="ECO:0000313" key="2">
    <source>
        <dbReference type="EMBL" id="EFI27498.1"/>
    </source>
</evidence>
<organism evidence="2 3">
    <name type="scientific">Coprinopsis cinerea (strain Okayama-7 / 130 / ATCC MYA-4618 / FGSC 9003)</name>
    <name type="common">Inky cap fungus</name>
    <name type="synonym">Hormographiella aspergillata</name>
    <dbReference type="NCBI Taxonomy" id="240176"/>
    <lineage>
        <taxon>Eukaryota</taxon>
        <taxon>Fungi</taxon>
        <taxon>Dikarya</taxon>
        <taxon>Basidiomycota</taxon>
        <taxon>Agaricomycotina</taxon>
        <taxon>Agaricomycetes</taxon>
        <taxon>Agaricomycetidae</taxon>
        <taxon>Agaricales</taxon>
        <taxon>Agaricineae</taxon>
        <taxon>Psathyrellaceae</taxon>
        <taxon>Coprinopsis</taxon>
    </lineage>
</organism>
<feature type="domain" description="NYN" evidence="1">
    <location>
        <begin position="22"/>
        <end position="160"/>
    </location>
</feature>
<dbReference type="Proteomes" id="UP000001861">
    <property type="component" value="Unassembled WGS sequence"/>
</dbReference>
<dbReference type="PANTHER" id="PTHR14379:SF3">
    <property type="entry name" value="MEIOSIS REGULATOR AND MRNA STABILITY FACTOR 1"/>
    <property type="match status" value="1"/>
</dbReference>